<comment type="caution">
    <text evidence="1">The sequence shown here is derived from an EMBL/GenBank/DDBJ whole genome shotgun (WGS) entry which is preliminary data.</text>
</comment>
<protein>
    <recommendedName>
        <fullName evidence="3">Lipoprotein</fullName>
    </recommendedName>
</protein>
<accession>A0A9D1TU97</accession>
<evidence type="ECO:0008006" key="3">
    <source>
        <dbReference type="Google" id="ProtNLM"/>
    </source>
</evidence>
<sequence>MKKGLLSISLLSTLVITGCTTTNGGDGGLLDAINQFTNILEGTKPFIQESKDWEKYSIEKTTQGVVYSPANKSDKEFVAKKLDKEYGSAVDRLSRPFAYNEELKKGLDEENNDYRFTYNQVVTVKDQKTAKTLGYCVNFDVNYWENGKPTAWNKDGNQQKAFIYVATDRPVSVTTVDRDFIKRMCGNDFYTQYKNPKD</sequence>
<evidence type="ECO:0000313" key="1">
    <source>
        <dbReference type="EMBL" id="HIW05809.1"/>
    </source>
</evidence>
<dbReference type="AlphaFoldDB" id="A0A9D1TU97"/>
<organism evidence="1 2">
    <name type="scientific">Candidatus Ignatzschineria merdigallinarum</name>
    <dbReference type="NCBI Taxonomy" id="2838621"/>
    <lineage>
        <taxon>Bacteria</taxon>
        <taxon>Pseudomonadati</taxon>
        <taxon>Pseudomonadota</taxon>
        <taxon>Gammaproteobacteria</taxon>
        <taxon>Cardiobacteriales</taxon>
        <taxon>Ignatzschineriaceae</taxon>
        <taxon>Ignatzschineria</taxon>
    </lineage>
</organism>
<proteinExistence type="predicted"/>
<gene>
    <name evidence="1" type="ORF">H9889_00565</name>
</gene>
<dbReference type="PROSITE" id="PS51257">
    <property type="entry name" value="PROKAR_LIPOPROTEIN"/>
    <property type="match status" value="1"/>
</dbReference>
<reference evidence="1" key="1">
    <citation type="journal article" date="2021" name="PeerJ">
        <title>Extensive microbial diversity within the chicken gut microbiome revealed by metagenomics and culture.</title>
        <authorList>
            <person name="Gilroy R."/>
            <person name="Ravi A."/>
            <person name="Getino M."/>
            <person name="Pursley I."/>
            <person name="Horton D.L."/>
            <person name="Alikhan N.F."/>
            <person name="Baker D."/>
            <person name="Gharbi K."/>
            <person name="Hall N."/>
            <person name="Watson M."/>
            <person name="Adriaenssens E.M."/>
            <person name="Foster-Nyarko E."/>
            <person name="Jarju S."/>
            <person name="Secka A."/>
            <person name="Antonio M."/>
            <person name="Oren A."/>
            <person name="Chaudhuri R.R."/>
            <person name="La Ragione R."/>
            <person name="Hildebrand F."/>
            <person name="Pallen M.J."/>
        </authorList>
    </citation>
    <scope>NUCLEOTIDE SEQUENCE</scope>
    <source>
        <strain evidence="1">CHK160-9182</strain>
    </source>
</reference>
<reference evidence="1" key="2">
    <citation type="submission" date="2021-04" db="EMBL/GenBank/DDBJ databases">
        <authorList>
            <person name="Gilroy R."/>
        </authorList>
    </citation>
    <scope>NUCLEOTIDE SEQUENCE</scope>
    <source>
        <strain evidence="1">CHK160-9182</strain>
    </source>
</reference>
<dbReference type="Proteomes" id="UP000823934">
    <property type="component" value="Unassembled WGS sequence"/>
</dbReference>
<evidence type="ECO:0000313" key="2">
    <source>
        <dbReference type="Proteomes" id="UP000823934"/>
    </source>
</evidence>
<name>A0A9D1TU97_9GAMM</name>
<dbReference type="EMBL" id="DXHP01000013">
    <property type="protein sequence ID" value="HIW05809.1"/>
    <property type="molecule type" value="Genomic_DNA"/>
</dbReference>